<reference evidence="2" key="1">
    <citation type="submission" date="2021-04" db="EMBL/GenBank/DDBJ databases">
        <title>Pseudaminobacter soli sp. nov., isolated from paddy soil contaminated by heavy metals.</title>
        <authorList>
            <person name="Zhang K."/>
        </authorList>
    </citation>
    <scope>NUCLEOTIDE SEQUENCE</scope>
    <source>
        <strain evidence="2">19-2017</strain>
    </source>
</reference>
<dbReference type="InterPro" id="IPR014044">
    <property type="entry name" value="CAP_dom"/>
</dbReference>
<evidence type="ECO:0000259" key="1">
    <source>
        <dbReference type="Pfam" id="PF00188"/>
    </source>
</evidence>
<dbReference type="Proteomes" id="UP000680348">
    <property type="component" value="Unassembled WGS sequence"/>
</dbReference>
<dbReference type="AlphaFoldDB" id="A0A942I986"/>
<keyword evidence="3" id="KW-1185">Reference proteome</keyword>
<gene>
    <name evidence="2" type="ORF">KEU06_15870</name>
</gene>
<dbReference type="InterPro" id="IPR035940">
    <property type="entry name" value="CAP_sf"/>
</dbReference>
<feature type="domain" description="SCP" evidence="1">
    <location>
        <begin position="28"/>
        <end position="138"/>
    </location>
</feature>
<dbReference type="EMBL" id="JAGWCR010000008">
    <property type="protein sequence ID" value="MBS3650090.1"/>
    <property type="molecule type" value="Genomic_DNA"/>
</dbReference>
<accession>A0A942I986</accession>
<dbReference type="Pfam" id="PF00188">
    <property type="entry name" value="CAP"/>
    <property type="match status" value="1"/>
</dbReference>
<protein>
    <submittedName>
        <fullName evidence="2">CAP domain-containing protein</fullName>
    </submittedName>
</protein>
<sequence length="144" mass="15852">MLPLIACSTSSYDSVQASLATNAGQDQLARIRSQHGLTPLAADADLGRAALEQARYMAASGRMNHTTGWGKDFSSRVRGNRIKGAAAENIAYGRMEPDELFLRWMNSAGHRRNMLDPRFSRFGLAHAGDPRNSDRRYWALVLGS</sequence>
<comment type="caution">
    <text evidence="2">The sequence shown here is derived from an EMBL/GenBank/DDBJ whole genome shotgun (WGS) entry which is preliminary data.</text>
</comment>
<evidence type="ECO:0000313" key="2">
    <source>
        <dbReference type="EMBL" id="MBS3650090.1"/>
    </source>
</evidence>
<dbReference type="PANTHER" id="PTHR31157">
    <property type="entry name" value="SCP DOMAIN-CONTAINING PROTEIN"/>
    <property type="match status" value="1"/>
</dbReference>
<proteinExistence type="predicted"/>
<dbReference type="CDD" id="cd05379">
    <property type="entry name" value="CAP_bacterial"/>
    <property type="match status" value="1"/>
</dbReference>
<name>A0A942I986_9HYPH</name>
<dbReference type="SUPFAM" id="SSF55797">
    <property type="entry name" value="PR-1-like"/>
    <property type="match status" value="1"/>
</dbReference>
<dbReference type="PANTHER" id="PTHR31157:SF1">
    <property type="entry name" value="SCP DOMAIN-CONTAINING PROTEIN"/>
    <property type="match status" value="1"/>
</dbReference>
<evidence type="ECO:0000313" key="3">
    <source>
        <dbReference type="Proteomes" id="UP000680348"/>
    </source>
</evidence>
<dbReference type="Gene3D" id="3.40.33.10">
    <property type="entry name" value="CAP"/>
    <property type="match status" value="1"/>
</dbReference>
<organism evidence="2 3">
    <name type="scientific">Pseudaminobacter soli</name>
    <name type="common">ex Zhang et al. 2022</name>
    <dbReference type="NCBI Taxonomy" id="2831468"/>
    <lineage>
        <taxon>Bacteria</taxon>
        <taxon>Pseudomonadati</taxon>
        <taxon>Pseudomonadota</taxon>
        <taxon>Alphaproteobacteria</taxon>
        <taxon>Hyphomicrobiales</taxon>
        <taxon>Phyllobacteriaceae</taxon>
        <taxon>Pseudaminobacter</taxon>
    </lineage>
</organism>